<dbReference type="GeneID" id="55968303"/>
<dbReference type="InterPro" id="IPR004000">
    <property type="entry name" value="Actin"/>
</dbReference>
<evidence type="ECO:0000256" key="1">
    <source>
        <dbReference type="RuleBase" id="RU000487"/>
    </source>
</evidence>
<sequence length="601" mass="64653">MESATGPTLAHRSVASIRSGPSSRSQGPPPGVSTTTPHTPPRSMAVSYGSPSTMRADEDIIVLELGSRFVRAGFAGDSLPKATLQCGLDQQRRVGDFRAWQPLSTADGARSSGHIEWAAEHEIWRYDVRETDLGLIHDKLDRLIREAFSRYLLIDSKARRMALVIDSAVPLPLLSTVLDTVFGRFQTPLVSLLSPPSMSAVAAGVRSALVVDIGWTETAVTSVYEYREVKSTRTVRAGRYLLDEVYAKVLRPLITGSHGEHAAAAAEPQRVISFEESEDIMCRLMWCRAAASRSSQRDSAQLETVEEQDETDAEAPNASALPNRVTRVPLVSTSPPKTVEVSLEKMADVCDDSFFASSAQAAAFDDHELPIHTLVYKHLLQLPIDVRAICMSRIIFVGGCSNILGLKERVIDELTATVEQRGWEATSGKGVDQLRRNQKLQRRASSSSSSATGGGGGGGGGGASSPTKDAEASPVSDQSEEVRSGASSRTAAYSEPESQEDPTEAKVRKHRDQARLIQGHIRALHSLGPWAGASLTTHLKIPALATVDRDLWLQHGAGGASRPGDVDAKVQQQRQSMGPGGLVRGTGGHHANWTLGQWGVI</sequence>
<reference evidence="3" key="1">
    <citation type="submission" date="2020-03" db="EMBL/GenBank/DDBJ databases">
        <title>Site-based positive gene gene selection in Geosmithia morbida across the United States reveals a broad range of putative effectors and factors for local host and environmental adapation.</title>
        <authorList>
            <person name="Onufrak A."/>
            <person name="Murdoch R.W."/>
            <person name="Gazis R."/>
            <person name="Huff M."/>
            <person name="Staton M."/>
            <person name="Klingeman W."/>
            <person name="Hadziabdic D."/>
        </authorList>
    </citation>
    <scope>NUCLEOTIDE SEQUENCE</scope>
    <source>
        <strain evidence="3">1262</strain>
    </source>
</reference>
<dbReference type="OrthoDB" id="337660at2759"/>
<dbReference type="Pfam" id="PF00022">
    <property type="entry name" value="Actin"/>
    <property type="match status" value="1"/>
</dbReference>
<feature type="region of interest" description="Disordered" evidence="2">
    <location>
        <begin position="424"/>
        <end position="512"/>
    </location>
</feature>
<name>A0A9P4YRZ6_9HYPO</name>
<dbReference type="AlphaFoldDB" id="A0A9P4YRZ6"/>
<dbReference type="SMART" id="SM00268">
    <property type="entry name" value="ACTIN"/>
    <property type="match status" value="1"/>
</dbReference>
<dbReference type="PANTHER" id="PTHR11937">
    <property type="entry name" value="ACTIN"/>
    <property type="match status" value="1"/>
</dbReference>
<evidence type="ECO:0000313" key="3">
    <source>
        <dbReference type="EMBL" id="KAF4121665.1"/>
    </source>
</evidence>
<organism evidence="3 4">
    <name type="scientific">Geosmithia morbida</name>
    <dbReference type="NCBI Taxonomy" id="1094350"/>
    <lineage>
        <taxon>Eukaryota</taxon>
        <taxon>Fungi</taxon>
        <taxon>Dikarya</taxon>
        <taxon>Ascomycota</taxon>
        <taxon>Pezizomycotina</taxon>
        <taxon>Sordariomycetes</taxon>
        <taxon>Hypocreomycetidae</taxon>
        <taxon>Hypocreales</taxon>
        <taxon>Bionectriaceae</taxon>
        <taxon>Geosmithia</taxon>
    </lineage>
</organism>
<gene>
    <name evidence="3" type="ORF">GMORB2_2073</name>
</gene>
<evidence type="ECO:0000313" key="4">
    <source>
        <dbReference type="Proteomes" id="UP000749293"/>
    </source>
</evidence>
<comment type="caution">
    <text evidence="3">The sequence shown here is derived from an EMBL/GenBank/DDBJ whole genome shotgun (WGS) entry which is preliminary data.</text>
</comment>
<evidence type="ECO:0000256" key="2">
    <source>
        <dbReference type="SAM" id="MobiDB-lite"/>
    </source>
</evidence>
<dbReference type="RefSeq" id="XP_035320317.1">
    <property type="nucleotide sequence ID" value="XM_035464053.1"/>
</dbReference>
<protein>
    <submittedName>
        <fullName evidence="3">Actin</fullName>
    </submittedName>
</protein>
<proteinExistence type="inferred from homology"/>
<dbReference type="SUPFAM" id="SSF53067">
    <property type="entry name" value="Actin-like ATPase domain"/>
    <property type="match status" value="2"/>
</dbReference>
<feature type="region of interest" description="Disordered" evidence="2">
    <location>
        <begin position="1"/>
        <end position="51"/>
    </location>
</feature>
<dbReference type="Gene3D" id="3.30.420.40">
    <property type="match status" value="2"/>
</dbReference>
<keyword evidence="4" id="KW-1185">Reference proteome</keyword>
<dbReference type="InterPro" id="IPR043129">
    <property type="entry name" value="ATPase_NBD"/>
</dbReference>
<feature type="compositionally biased region" description="Low complexity" evidence="2">
    <location>
        <begin position="12"/>
        <end position="26"/>
    </location>
</feature>
<dbReference type="EMBL" id="JAANYQ010000012">
    <property type="protein sequence ID" value="KAF4121665.1"/>
    <property type="molecule type" value="Genomic_DNA"/>
</dbReference>
<feature type="compositionally biased region" description="Gly residues" evidence="2">
    <location>
        <begin position="452"/>
        <end position="463"/>
    </location>
</feature>
<feature type="compositionally biased region" description="Acidic residues" evidence="2">
    <location>
        <begin position="304"/>
        <end position="313"/>
    </location>
</feature>
<feature type="region of interest" description="Disordered" evidence="2">
    <location>
        <begin position="297"/>
        <end position="319"/>
    </location>
</feature>
<dbReference type="Proteomes" id="UP000749293">
    <property type="component" value="Unassembled WGS sequence"/>
</dbReference>
<accession>A0A9P4YRZ6</accession>
<dbReference type="Gene3D" id="3.90.640.10">
    <property type="entry name" value="Actin, Chain A, domain 4"/>
    <property type="match status" value="1"/>
</dbReference>
<comment type="similarity">
    <text evidence="1">Belongs to the actin family.</text>
</comment>